<gene>
    <name evidence="2" type="ORF">HMN09_00140300</name>
</gene>
<proteinExistence type="predicted"/>
<feature type="compositionally biased region" description="Basic residues" evidence="1">
    <location>
        <begin position="92"/>
        <end position="107"/>
    </location>
</feature>
<dbReference type="Gene3D" id="3.40.30.10">
    <property type="entry name" value="Glutaredoxin"/>
    <property type="match status" value="1"/>
</dbReference>
<organism evidence="2 3">
    <name type="scientific">Mycena chlorophos</name>
    <name type="common">Agaric fungus</name>
    <name type="synonym">Agaricus chlorophos</name>
    <dbReference type="NCBI Taxonomy" id="658473"/>
    <lineage>
        <taxon>Eukaryota</taxon>
        <taxon>Fungi</taxon>
        <taxon>Dikarya</taxon>
        <taxon>Basidiomycota</taxon>
        <taxon>Agaricomycotina</taxon>
        <taxon>Agaricomycetes</taxon>
        <taxon>Agaricomycetidae</taxon>
        <taxon>Agaricales</taxon>
        <taxon>Marasmiineae</taxon>
        <taxon>Mycenaceae</taxon>
        <taxon>Mycena</taxon>
    </lineage>
</organism>
<evidence type="ECO:0000313" key="2">
    <source>
        <dbReference type="EMBL" id="KAF7320563.1"/>
    </source>
</evidence>
<accession>A0A8H6TKL4</accession>
<reference evidence="2" key="1">
    <citation type="submission" date="2020-05" db="EMBL/GenBank/DDBJ databases">
        <title>Mycena genomes resolve the evolution of fungal bioluminescence.</title>
        <authorList>
            <person name="Tsai I.J."/>
        </authorList>
    </citation>
    <scope>NUCLEOTIDE SEQUENCE</scope>
    <source>
        <strain evidence="2">110903Hualien_Pintung</strain>
    </source>
</reference>
<keyword evidence="3" id="KW-1185">Reference proteome</keyword>
<dbReference type="OrthoDB" id="4951845at2759"/>
<evidence type="ECO:0000256" key="1">
    <source>
        <dbReference type="SAM" id="MobiDB-lite"/>
    </source>
</evidence>
<comment type="caution">
    <text evidence="2">The sequence shown here is derived from an EMBL/GenBank/DDBJ whole genome shotgun (WGS) entry which is preliminary data.</text>
</comment>
<name>A0A8H6TKL4_MYCCL</name>
<dbReference type="Proteomes" id="UP000613580">
    <property type="component" value="Unassembled WGS sequence"/>
</dbReference>
<feature type="compositionally biased region" description="Basic residues" evidence="1">
    <location>
        <begin position="170"/>
        <end position="182"/>
    </location>
</feature>
<protein>
    <submittedName>
        <fullName evidence="2">Uncharacterized protein</fullName>
    </submittedName>
</protein>
<feature type="region of interest" description="Disordered" evidence="1">
    <location>
        <begin position="92"/>
        <end position="115"/>
    </location>
</feature>
<sequence>MPHAPPNSSTRHRSQLGNIPRPSIHLNPQAQAHDPWGGAAQQLEAALHASGFSAMASPPVSAPTSAAPVCWLEWWSFWRRCAGGTHRHVHGHTSQLRHKSHTAHTRIPHPEDRDQSYDYEAPIARAGRLPTQVGVHLRDASVFSGGWGDAHYTAVAHAMRRTHSGGAKTSHPRQHRQRHAHSHPVPAPPQDFLPQQHYHQHHQQQRAPMVPRARHVAVQAHAARYQMPDHVTAGLHGDGGTVTLRGGPDGVGVAEDWALDMPGIVFYDVALKEVGACRSPHTLKSRYALNFKGLEYTTMWLEYPEIEDACKAIGGKPTRNKPDGTPLYTLPMIHDLNTGAQSNPRSVLQVV</sequence>
<dbReference type="EMBL" id="JACAZE010000002">
    <property type="protein sequence ID" value="KAF7320563.1"/>
    <property type="molecule type" value="Genomic_DNA"/>
</dbReference>
<dbReference type="AlphaFoldDB" id="A0A8H6TKL4"/>
<evidence type="ECO:0000313" key="3">
    <source>
        <dbReference type="Proteomes" id="UP000613580"/>
    </source>
</evidence>
<feature type="region of interest" description="Disordered" evidence="1">
    <location>
        <begin position="161"/>
        <end position="188"/>
    </location>
</feature>
<feature type="region of interest" description="Disordered" evidence="1">
    <location>
        <begin position="1"/>
        <end position="37"/>
    </location>
</feature>